<evidence type="ECO:0000313" key="1">
    <source>
        <dbReference type="EMBL" id="UOQ55852.1"/>
    </source>
</evidence>
<organism evidence="1 2">
    <name type="scientific">Leucobacter allii</name>
    <dbReference type="NCBI Taxonomy" id="2932247"/>
    <lineage>
        <taxon>Bacteria</taxon>
        <taxon>Bacillati</taxon>
        <taxon>Actinomycetota</taxon>
        <taxon>Actinomycetes</taxon>
        <taxon>Micrococcales</taxon>
        <taxon>Microbacteriaceae</taxon>
        <taxon>Leucobacter</taxon>
    </lineage>
</organism>
<evidence type="ECO:0000313" key="2">
    <source>
        <dbReference type="Proteomes" id="UP000831786"/>
    </source>
</evidence>
<keyword evidence="2" id="KW-1185">Reference proteome</keyword>
<name>A0ABY4FGP9_9MICO</name>
<dbReference type="RefSeq" id="WP_244725900.1">
    <property type="nucleotide sequence ID" value="NZ_CP095045.1"/>
</dbReference>
<protein>
    <submittedName>
        <fullName evidence="1">DUF488 family protein</fullName>
    </submittedName>
</protein>
<gene>
    <name evidence="1" type="ORF">MUN78_09015</name>
</gene>
<dbReference type="PANTHER" id="PTHR36849">
    <property type="entry name" value="CYTOPLASMIC PROTEIN-RELATED"/>
    <property type="match status" value="1"/>
</dbReference>
<dbReference type="InterPro" id="IPR052552">
    <property type="entry name" value="YeaO-like"/>
</dbReference>
<dbReference type="PANTHER" id="PTHR36849:SF1">
    <property type="entry name" value="CYTOPLASMIC PROTEIN"/>
    <property type="match status" value="1"/>
</dbReference>
<sequence length="128" mass="14231">MDVVLKRIYEPASPDDGFRVLVDRLWPRGIAKADARLDAWAKDAAPSPGLRRAWHADPEGRSDAHFASFSADYRAELEQAPASEALDELVELARAHQRLTLLYGAKDPERNHAGVLREALLARLHRAG</sequence>
<accession>A0ABY4FGP9</accession>
<proteinExistence type="predicted"/>
<dbReference type="Proteomes" id="UP000831786">
    <property type="component" value="Chromosome"/>
</dbReference>
<dbReference type="Pfam" id="PF22752">
    <property type="entry name" value="DUF488-N3i"/>
    <property type="match status" value="1"/>
</dbReference>
<reference evidence="1 2" key="1">
    <citation type="submission" date="2022-04" db="EMBL/GenBank/DDBJ databases">
        <title>Leucobacter sp. isolated from rhizosphere of garlic.</title>
        <authorList>
            <person name="Won M."/>
            <person name="Lee C.-M."/>
            <person name="Woen H.-Y."/>
            <person name="Kwon S.-W."/>
        </authorList>
    </citation>
    <scope>NUCLEOTIDE SEQUENCE [LARGE SCALE GENOMIC DNA]</scope>
    <source>
        <strain evidence="1 2">H21R-40</strain>
    </source>
</reference>
<dbReference type="EMBL" id="CP095045">
    <property type="protein sequence ID" value="UOQ55852.1"/>
    <property type="molecule type" value="Genomic_DNA"/>
</dbReference>